<evidence type="ECO:0000256" key="5">
    <source>
        <dbReference type="SAM" id="Phobius"/>
    </source>
</evidence>
<dbReference type="Proteomes" id="UP000824782">
    <property type="component" value="Unassembled WGS sequence"/>
</dbReference>
<accession>A0AAV7A9K2</accession>
<feature type="transmembrane region" description="Helical" evidence="5">
    <location>
        <begin position="12"/>
        <end position="32"/>
    </location>
</feature>
<gene>
    <name evidence="6" type="ORF">GDO81_016935</name>
</gene>
<dbReference type="GO" id="GO:0044325">
    <property type="term" value="F:transmembrane transporter binding"/>
    <property type="evidence" value="ECO:0007669"/>
    <property type="project" value="TreeGrafter"/>
</dbReference>
<dbReference type="Pfam" id="PF15099">
    <property type="entry name" value="PIRT"/>
    <property type="match status" value="1"/>
</dbReference>
<sequence>SKWSYYHKPITLLVFGGIVFLIGILYTTFYFTKYVDVPYALGPVFLSIGLIFLVTGLVWLPIIAESVRRKGLLRTMTV</sequence>
<organism evidence="6 7">
    <name type="scientific">Engystomops pustulosus</name>
    <name type="common">Tungara frog</name>
    <name type="synonym">Physalaemus pustulosus</name>
    <dbReference type="NCBI Taxonomy" id="76066"/>
    <lineage>
        <taxon>Eukaryota</taxon>
        <taxon>Metazoa</taxon>
        <taxon>Chordata</taxon>
        <taxon>Craniata</taxon>
        <taxon>Vertebrata</taxon>
        <taxon>Euteleostomi</taxon>
        <taxon>Amphibia</taxon>
        <taxon>Batrachia</taxon>
        <taxon>Anura</taxon>
        <taxon>Neobatrachia</taxon>
        <taxon>Hyloidea</taxon>
        <taxon>Leptodactylidae</taxon>
        <taxon>Leiuperinae</taxon>
        <taxon>Engystomops</taxon>
    </lineage>
</organism>
<keyword evidence="7" id="KW-1185">Reference proteome</keyword>
<evidence type="ECO:0000256" key="3">
    <source>
        <dbReference type="ARBA" id="ARBA00022989"/>
    </source>
</evidence>
<proteinExistence type="predicted"/>
<dbReference type="AlphaFoldDB" id="A0AAV7A9K2"/>
<evidence type="ECO:0000256" key="1">
    <source>
        <dbReference type="ARBA" id="ARBA00004141"/>
    </source>
</evidence>
<dbReference type="GO" id="GO:0005886">
    <property type="term" value="C:plasma membrane"/>
    <property type="evidence" value="ECO:0007669"/>
    <property type="project" value="TreeGrafter"/>
</dbReference>
<comment type="caution">
    <text evidence="6">The sequence shown here is derived from an EMBL/GenBank/DDBJ whole genome shotgun (WGS) entry which is preliminary data.</text>
</comment>
<keyword evidence="2 5" id="KW-0812">Transmembrane</keyword>
<evidence type="ECO:0000256" key="4">
    <source>
        <dbReference type="ARBA" id="ARBA00023136"/>
    </source>
</evidence>
<evidence type="ECO:0000256" key="2">
    <source>
        <dbReference type="ARBA" id="ARBA00022692"/>
    </source>
</evidence>
<dbReference type="EMBL" id="WNYA01000008">
    <property type="protein sequence ID" value="KAG8558279.1"/>
    <property type="molecule type" value="Genomic_DNA"/>
</dbReference>
<dbReference type="GO" id="GO:1902936">
    <property type="term" value="F:phosphatidylinositol bisphosphate binding"/>
    <property type="evidence" value="ECO:0007669"/>
    <property type="project" value="TreeGrafter"/>
</dbReference>
<keyword evidence="4 5" id="KW-0472">Membrane</keyword>
<comment type="subcellular location">
    <subcellularLocation>
        <location evidence="1">Membrane</location>
        <topology evidence="1">Multi-pass membrane protein</topology>
    </subcellularLocation>
</comment>
<dbReference type="InterPro" id="IPR028068">
    <property type="entry name" value="PIRT"/>
</dbReference>
<keyword evidence="3 5" id="KW-1133">Transmembrane helix</keyword>
<reference evidence="6" key="1">
    <citation type="thesis" date="2020" institute="ProQuest LLC" country="789 East Eisenhower Parkway, Ann Arbor, MI, USA">
        <title>Comparative Genomics and Chromosome Evolution.</title>
        <authorList>
            <person name="Mudd A.B."/>
        </authorList>
    </citation>
    <scope>NUCLEOTIDE SEQUENCE</scope>
    <source>
        <strain evidence="6">237g6f4</strain>
        <tissue evidence="6">Blood</tissue>
    </source>
</reference>
<dbReference type="PANTHER" id="PTHR16100">
    <property type="entry name" value="PHOSPHOINOSITIDE-INTERACTING PROTEIN FAMILY MEMBER"/>
    <property type="match status" value="1"/>
</dbReference>
<name>A0AAV7A9K2_ENGPU</name>
<feature type="transmembrane region" description="Helical" evidence="5">
    <location>
        <begin position="44"/>
        <end position="64"/>
    </location>
</feature>
<evidence type="ECO:0000313" key="7">
    <source>
        <dbReference type="Proteomes" id="UP000824782"/>
    </source>
</evidence>
<protein>
    <submittedName>
        <fullName evidence="6">Uncharacterized protein</fullName>
    </submittedName>
</protein>
<feature type="non-terminal residue" evidence="6">
    <location>
        <position position="1"/>
    </location>
</feature>
<dbReference type="PANTHER" id="PTHR16100:SF4">
    <property type="entry name" value="PHOSPHOINOSITIDE-INTERACTING PROTEIN"/>
    <property type="match status" value="1"/>
</dbReference>
<evidence type="ECO:0000313" key="6">
    <source>
        <dbReference type="EMBL" id="KAG8558279.1"/>
    </source>
</evidence>